<evidence type="ECO:0000256" key="1">
    <source>
        <dbReference type="SAM" id="SignalP"/>
    </source>
</evidence>
<evidence type="ECO:0000313" key="2">
    <source>
        <dbReference type="EMBL" id="MFD2204737.1"/>
    </source>
</evidence>
<sequence>MLQRLRTQICIVSLVVVGLVTSVQADTGSYMTAKEVLVLMNGNSISGVFGDNKAYRQRNHSSGIAVVAIKGDPVRLIPWFVDDQARYCEDWSEWGVFCFRFMRGDKGGVFISERANGKQMEINWHEGYIDINHE</sequence>
<dbReference type="RefSeq" id="WP_380248618.1">
    <property type="nucleotide sequence ID" value="NZ_JBHUII010000001.1"/>
</dbReference>
<gene>
    <name evidence="2" type="ORF">ACFSKO_03915</name>
</gene>
<feature type="chain" id="PRO_5047305728" evidence="1">
    <location>
        <begin position="26"/>
        <end position="134"/>
    </location>
</feature>
<dbReference type="Proteomes" id="UP001597294">
    <property type="component" value="Unassembled WGS sequence"/>
</dbReference>
<keyword evidence="3" id="KW-1185">Reference proteome</keyword>
<feature type="signal peptide" evidence="1">
    <location>
        <begin position="1"/>
        <end position="25"/>
    </location>
</feature>
<organism evidence="2 3">
    <name type="scientific">Kiloniella antarctica</name>
    <dbReference type="NCBI Taxonomy" id="1550907"/>
    <lineage>
        <taxon>Bacteria</taxon>
        <taxon>Pseudomonadati</taxon>
        <taxon>Pseudomonadota</taxon>
        <taxon>Alphaproteobacteria</taxon>
        <taxon>Rhodospirillales</taxon>
        <taxon>Kiloniellaceae</taxon>
        <taxon>Kiloniella</taxon>
    </lineage>
</organism>
<protein>
    <submittedName>
        <fullName evidence="2">Uncharacterized protein</fullName>
    </submittedName>
</protein>
<accession>A0ABW5BF80</accession>
<name>A0ABW5BF80_9PROT</name>
<evidence type="ECO:0000313" key="3">
    <source>
        <dbReference type="Proteomes" id="UP001597294"/>
    </source>
</evidence>
<dbReference type="EMBL" id="JBHUII010000001">
    <property type="protein sequence ID" value="MFD2204737.1"/>
    <property type="molecule type" value="Genomic_DNA"/>
</dbReference>
<proteinExistence type="predicted"/>
<comment type="caution">
    <text evidence="2">The sequence shown here is derived from an EMBL/GenBank/DDBJ whole genome shotgun (WGS) entry which is preliminary data.</text>
</comment>
<reference evidence="3" key="1">
    <citation type="journal article" date="2019" name="Int. J. Syst. Evol. Microbiol.">
        <title>The Global Catalogue of Microorganisms (GCM) 10K type strain sequencing project: providing services to taxonomists for standard genome sequencing and annotation.</title>
        <authorList>
            <consortium name="The Broad Institute Genomics Platform"/>
            <consortium name="The Broad Institute Genome Sequencing Center for Infectious Disease"/>
            <person name="Wu L."/>
            <person name="Ma J."/>
        </authorList>
    </citation>
    <scope>NUCLEOTIDE SEQUENCE [LARGE SCALE GENOMIC DNA]</scope>
    <source>
        <strain evidence="3">CGMCC 4.7192</strain>
    </source>
</reference>
<keyword evidence="1" id="KW-0732">Signal</keyword>